<keyword evidence="2" id="KW-1185">Reference proteome</keyword>
<dbReference type="PANTHER" id="PTHR12697">
    <property type="entry name" value="PBS LYASE HEAT-LIKE PROTEIN"/>
    <property type="match status" value="1"/>
</dbReference>
<dbReference type="PANTHER" id="PTHR12697:SF5">
    <property type="entry name" value="DEOXYHYPUSINE HYDROXYLASE"/>
    <property type="match status" value="1"/>
</dbReference>
<dbReference type="STRING" id="69974.MPLDJ20_80274"/>
<dbReference type="GO" id="GO:0016491">
    <property type="term" value="F:oxidoreductase activity"/>
    <property type="evidence" value="ECO:0007669"/>
    <property type="project" value="TreeGrafter"/>
</dbReference>
<name>A0A090EKP5_MESPL</name>
<dbReference type="SMART" id="SM00567">
    <property type="entry name" value="EZ_HEAT"/>
    <property type="match status" value="4"/>
</dbReference>
<accession>A0A090EKP5</accession>
<dbReference type="EMBL" id="CCMZ01000076">
    <property type="protein sequence ID" value="CDX29044.1"/>
    <property type="molecule type" value="Genomic_DNA"/>
</dbReference>
<organism evidence="1 2">
    <name type="scientific">Mesorhizobium plurifarium</name>
    <dbReference type="NCBI Taxonomy" id="69974"/>
    <lineage>
        <taxon>Bacteria</taxon>
        <taxon>Pseudomonadati</taxon>
        <taxon>Pseudomonadota</taxon>
        <taxon>Alphaproteobacteria</taxon>
        <taxon>Hyphomicrobiales</taxon>
        <taxon>Phyllobacteriaceae</taxon>
        <taxon>Mesorhizobium</taxon>
    </lineage>
</organism>
<dbReference type="AlphaFoldDB" id="A0A090EKP5"/>
<sequence length="345" mass="36721">MWYIWDLSILLSALSLAIMLLLVARRVLQERRGRAAADQRRQVLTALIAFTESRDREALKATVLGVPAGVAIDAGFEFIALLRGEERDDVLVAFNECGLPARVARQLRKGNIAERIHAAEMLASLGSDDASANLLAALAQDRAREVRIAAAIALCDLGSLPLLGTALDFIGVAGQRSRRLIELFRRFPRSRFNELAVHASRADASPFVRAAAIDALAHAGGFGFADFFAGLAGDAAPEVVAAALRALGLTGHGQAPAILKRAMGNDDWDVRAAAAESAGRLGLPELAAPLSRLLEDEVWTVRYAAANALRSFGHPGELLLREIAASEVSRSQRTASLILAEGPAA</sequence>
<proteinExistence type="predicted"/>
<dbReference type="InterPro" id="IPR011989">
    <property type="entry name" value="ARM-like"/>
</dbReference>
<evidence type="ECO:0000313" key="2">
    <source>
        <dbReference type="Proteomes" id="UP000045285"/>
    </source>
</evidence>
<evidence type="ECO:0000313" key="1">
    <source>
        <dbReference type="EMBL" id="CDX29044.1"/>
    </source>
</evidence>
<evidence type="ECO:0008006" key="3">
    <source>
        <dbReference type="Google" id="ProtNLM"/>
    </source>
</evidence>
<dbReference type="Pfam" id="PF13646">
    <property type="entry name" value="HEAT_2"/>
    <property type="match status" value="1"/>
</dbReference>
<dbReference type="InterPro" id="IPR004155">
    <property type="entry name" value="PBS_lyase_HEAT"/>
</dbReference>
<gene>
    <name evidence="1" type="ORF">MPL3356_90161</name>
</gene>
<dbReference type="Proteomes" id="UP000045285">
    <property type="component" value="Unassembled WGS sequence"/>
</dbReference>
<protein>
    <recommendedName>
        <fullName evidence="3">HEAT repeat domain-containing protein</fullName>
    </recommendedName>
</protein>
<dbReference type="InterPro" id="IPR016024">
    <property type="entry name" value="ARM-type_fold"/>
</dbReference>
<reference evidence="2" key="1">
    <citation type="submission" date="2014-08" db="EMBL/GenBank/DDBJ databases">
        <authorList>
            <person name="Moulin L."/>
        </authorList>
    </citation>
    <scope>NUCLEOTIDE SEQUENCE [LARGE SCALE GENOMIC DNA]</scope>
</reference>
<dbReference type="SUPFAM" id="SSF48371">
    <property type="entry name" value="ARM repeat"/>
    <property type="match status" value="2"/>
</dbReference>
<dbReference type="Gene3D" id="1.25.10.10">
    <property type="entry name" value="Leucine-rich Repeat Variant"/>
    <property type="match status" value="1"/>
</dbReference>